<evidence type="ECO:0000313" key="2">
    <source>
        <dbReference type="Proteomes" id="UP000593562"/>
    </source>
</evidence>
<dbReference type="AlphaFoldDB" id="A0A7J7D9G2"/>
<keyword evidence="2" id="KW-1185">Reference proteome</keyword>
<dbReference type="EMBL" id="JAAARO010000009">
    <property type="protein sequence ID" value="KAF5743005.1"/>
    <property type="molecule type" value="Genomic_DNA"/>
</dbReference>
<organism evidence="1 2">
    <name type="scientific">Tripterygium wilfordii</name>
    <name type="common">Thunder God vine</name>
    <dbReference type="NCBI Taxonomy" id="458696"/>
    <lineage>
        <taxon>Eukaryota</taxon>
        <taxon>Viridiplantae</taxon>
        <taxon>Streptophyta</taxon>
        <taxon>Embryophyta</taxon>
        <taxon>Tracheophyta</taxon>
        <taxon>Spermatophyta</taxon>
        <taxon>Magnoliopsida</taxon>
        <taxon>eudicotyledons</taxon>
        <taxon>Gunneridae</taxon>
        <taxon>Pentapetalae</taxon>
        <taxon>rosids</taxon>
        <taxon>fabids</taxon>
        <taxon>Celastrales</taxon>
        <taxon>Celastraceae</taxon>
        <taxon>Tripterygium</taxon>
    </lineage>
</organism>
<keyword evidence="1" id="KW-0675">Receptor</keyword>
<keyword evidence="1" id="KW-0418">Kinase</keyword>
<proteinExistence type="predicted"/>
<protein>
    <submittedName>
        <fullName evidence="1">Receptor-like protein kinase HSL1</fullName>
    </submittedName>
</protein>
<evidence type="ECO:0000313" key="1">
    <source>
        <dbReference type="EMBL" id="KAF5743005.1"/>
    </source>
</evidence>
<dbReference type="InParanoid" id="A0A7J7D9G2"/>
<reference evidence="1 2" key="1">
    <citation type="journal article" date="2020" name="Nat. Commun.">
        <title>Genome of Tripterygium wilfordii and identification of cytochrome P450 involved in triptolide biosynthesis.</title>
        <authorList>
            <person name="Tu L."/>
            <person name="Su P."/>
            <person name="Zhang Z."/>
            <person name="Gao L."/>
            <person name="Wang J."/>
            <person name="Hu T."/>
            <person name="Zhou J."/>
            <person name="Zhang Y."/>
            <person name="Zhao Y."/>
            <person name="Liu Y."/>
            <person name="Song Y."/>
            <person name="Tong Y."/>
            <person name="Lu Y."/>
            <person name="Yang J."/>
            <person name="Xu C."/>
            <person name="Jia M."/>
            <person name="Peters R.J."/>
            <person name="Huang L."/>
            <person name="Gao W."/>
        </authorList>
    </citation>
    <scope>NUCLEOTIDE SEQUENCE [LARGE SCALE GENOMIC DNA]</scope>
    <source>
        <strain evidence="2">cv. XIE 37</strain>
        <tissue evidence="1">Leaf</tissue>
    </source>
</reference>
<dbReference type="GO" id="GO:0016301">
    <property type="term" value="F:kinase activity"/>
    <property type="evidence" value="ECO:0007669"/>
    <property type="project" value="UniProtKB-KW"/>
</dbReference>
<sequence>MFDCNFYLVWLHSILRLKSRCPIFAGLRIVLTKQIMDYGGEENSFFAVWVWHHVQEGKPIVNAPDEEIKEASKVDEISTVFRTGNDVHTLSVFCRMKSWISSSNAVEGLSLEIGLGMIKVNPTLLLS</sequence>
<comment type="caution">
    <text evidence="1">The sequence shown here is derived from an EMBL/GenBank/DDBJ whole genome shotgun (WGS) entry which is preliminary data.</text>
</comment>
<keyword evidence="1" id="KW-0808">Transferase</keyword>
<gene>
    <name evidence="1" type="ORF">HS088_TW09G01067</name>
</gene>
<accession>A0A7J7D9G2</accession>
<name>A0A7J7D9G2_TRIWF</name>
<dbReference type="Proteomes" id="UP000593562">
    <property type="component" value="Unassembled WGS sequence"/>
</dbReference>